<gene>
    <name evidence="2" type="ORF">CVM52_20320</name>
</gene>
<sequence length="87" mass="9604">MTPSIICAALWAVVANVIAMLPTRDHHWRAAYALIATGIPILGYVTWQNGPWVGLVVLVAGISVLRWPVIHLGRWARARAARRRGKV</sequence>
<keyword evidence="1" id="KW-0472">Membrane</keyword>
<keyword evidence="3" id="KW-1185">Reference proteome</keyword>
<keyword evidence="1" id="KW-1133">Transmembrane helix</keyword>
<accession>A0A2M8IWB5</accession>
<dbReference type="Pfam" id="PF10658">
    <property type="entry name" value="DUF2484"/>
    <property type="match status" value="1"/>
</dbReference>
<feature type="transmembrane region" description="Helical" evidence="1">
    <location>
        <begin position="30"/>
        <end position="47"/>
    </location>
</feature>
<dbReference type="InterPro" id="IPR018919">
    <property type="entry name" value="DUF2484"/>
</dbReference>
<evidence type="ECO:0000256" key="1">
    <source>
        <dbReference type="SAM" id="Phobius"/>
    </source>
</evidence>
<proteinExistence type="predicted"/>
<dbReference type="Proteomes" id="UP000231553">
    <property type="component" value="Unassembled WGS sequence"/>
</dbReference>
<keyword evidence="1" id="KW-0812">Transmembrane</keyword>
<organism evidence="2 3">
    <name type="scientific">Pseudooceanicola lipolyticus</name>
    <dbReference type="NCBI Taxonomy" id="2029104"/>
    <lineage>
        <taxon>Bacteria</taxon>
        <taxon>Pseudomonadati</taxon>
        <taxon>Pseudomonadota</taxon>
        <taxon>Alphaproteobacteria</taxon>
        <taxon>Rhodobacterales</taxon>
        <taxon>Paracoccaceae</taxon>
        <taxon>Pseudooceanicola</taxon>
    </lineage>
</organism>
<evidence type="ECO:0000313" key="2">
    <source>
        <dbReference type="EMBL" id="PJE34817.1"/>
    </source>
</evidence>
<comment type="caution">
    <text evidence="2">The sequence shown here is derived from an EMBL/GenBank/DDBJ whole genome shotgun (WGS) entry which is preliminary data.</text>
</comment>
<dbReference type="EMBL" id="PGTB01000137">
    <property type="protein sequence ID" value="PJE34817.1"/>
    <property type="molecule type" value="Genomic_DNA"/>
</dbReference>
<feature type="transmembrane region" description="Helical" evidence="1">
    <location>
        <begin position="6"/>
        <end position="23"/>
    </location>
</feature>
<feature type="transmembrane region" description="Helical" evidence="1">
    <location>
        <begin position="53"/>
        <end position="76"/>
    </location>
</feature>
<evidence type="ECO:0008006" key="4">
    <source>
        <dbReference type="Google" id="ProtNLM"/>
    </source>
</evidence>
<reference evidence="2 3" key="1">
    <citation type="journal article" date="2018" name="Int. J. Syst. Evol. Microbiol.">
        <title>Pseudooceanicola lipolyticus sp. nov., a marine alphaproteobacterium, reclassification of Oceanicola flagellatus as Pseudooceanicola flagellatus comb. nov. and emended description of the genus Pseudooceanicola.</title>
        <authorList>
            <person name="Huang M.-M."/>
            <person name="Guo L.-L."/>
            <person name="Wu Y.-H."/>
            <person name="Lai Q.-L."/>
            <person name="Shao Z.-Z."/>
            <person name="Wang C.-S."/>
            <person name="Wu M."/>
            <person name="Xu X.-W."/>
        </authorList>
    </citation>
    <scope>NUCLEOTIDE SEQUENCE [LARGE SCALE GENOMIC DNA]</scope>
    <source>
        <strain evidence="2 3">157</strain>
    </source>
</reference>
<protein>
    <recommendedName>
        <fullName evidence="4">DUF2484 domain-containing protein</fullName>
    </recommendedName>
</protein>
<dbReference type="AlphaFoldDB" id="A0A2M8IWB5"/>
<dbReference type="OrthoDB" id="7862849at2"/>
<dbReference type="RefSeq" id="WP_100164245.1">
    <property type="nucleotide sequence ID" value="NZ_PGTB01000137.1"/>
</dbReference>
<evidence type="ECO:0000313" key="3">
    <source>
        <dbReference type="Proteomes" id="UP000231553"/>
    </source>
</evidence>
<name>A0A2M8IWB5_9RHOB</name>